<dbReference type="GO" id="GO:0000978">
    <property type="term" value="F:RNA polymerase II cis-regulatory region sequence-specific DNA binding"/>
    <property type="evidence" value="ECO:0007669"/>
    <property type="project" value="TreeGrafter"/>
</dbReference>
<dbReference type="GO" id="GO:0000981">
    <property type="term" value="F:DNA-binding transcription factor activity, RNA polymerase II-specific"/>
    <property type="evidence" value="ECO:0007669"/>
    <property type="project" value="TreeGrafter"/>
</dbReference>
<evidence type="ECO:0000256" key="2">
    <source>
        <dbReference type="ARBA" id="ARBA00023015"/>
    </source>
</evidence>
<comment type="subcellular location">
    <subcellularLocation>
        <location evidence="1">Nucleus</location>
    </subcellularLocation>
</comment>
<dbReference type="AlphaFoldDB" id="A0A1L7H9V6"/>
<evidence type="ECO:0000256" key="3">
    <source>
        <dbReference type="ARBA" id="ARBA00023163"/>
    </source>
</evidence>
<reference evidence="6" key="1">
    <citation type="submission" date="2016-09" db="EMBL/GenBank/DDBJ databases">
        <title>Expression and Functional Analysis of Runt Genes in Dugesia japonica.</title>
        <authorList>
            <person name="Dong Z."/>
            <person name="Dou H."/>
            <person name="Chen G."/>
            <person name="Yang Y."/>
        </authorList>
    </citation>
    <scope>NUCLEOTIDE SEQUENCE</scope>
</reference>
<evidence type="ECO:0000313" key="6">
    <source>
        <dbReference type="EMBL" id="APU52173.1"/>
    </source>
</evidence>
<dbReference type="InterPro" id="IPR008967">
    <property type="entry name" value="p53-like_TF_DNA-bd_sf"/>
</dbReference>
<accession>A0A1L7H9V6</accession>
<dbReference type="SUPFAM" id="SSF49417">
    <property type="entry name" value="p53-like transcription factors"/>
    <property type="match status" value="1"/>
</dbReference>
<organism evidence="6">
    <name type="scientific">Dugesia japonica</name>
    <name type="common">Planarian</name>
    <dbReference type="NCBI Taxonomy" id="6161"/>
    <lineage>
        <taxon>Eukaryota</taxon>
        <taxon>Metazoa</taxon>
        <taxon>Spiralia</taxon>
        <taxon>Lophotrochozoa</taxon>
        <taxon>Platyhelminthes</taxon>
        <taxon>Rhabditophora</taxon>
        <taxon>Seriata</taxon>
        <taxon>Tricladida</taxon>
        <taxon>Continenticola</taxon>
        <taxon>Geoplanoidea</taxon>
        <taxon>Dugesiidae</taxon>
        <taxon>Dugesia</taxon>
    </lineage>
</organism>
<dbReference type="Pfam" id="PF00853">
    <property type="entry name" value="Runt"/>
    <property type="match status" value="1"/>
</dbReference>
<dbReference type="PRINTS" id="PR00967">
    <property type="entry name" value="ONCOGENEAML1"/>
</dbReference>
<feature type="domain" description="Runt" evidence="5">
    <location>
        <begin position="52"/>
        <end position="186"/>
    </location>
</feature>
<dbReference type="PANTHER" id="PTHR11950">
    <property type="entry name" value="RUNT RELATED"/>
    <property type="match status" value="1"/>
</dbReference>
<dbReference type="GO" id="GO:0005524">
    <property type="term" value="F:ATP binding"/>
    <property type="evidence" value="ECO:0007669"/>
    <property type="project" value="InterPro"/>
</dbReference>
<protein>
    <submittedName>
        <fullName evidence="6">Transcriptional regulatory protein Runt-1</fullName>
    </submittedName>
</protein>
<dbReference type="GO" id="GO:0005634">
    <property type="term" value="C:nucleus"/>
    <property type="evidence" value="ECO:0007669"/>
    <property type="project" value="UniProtKB-SubCell"/>
</dbReference>
<dbReference type="InterPro" id="IPR013524">
    <property type="entry name" value="Runt_dom"/>
</dbReference>
<evidence type="ECO:0000259" key="5">
    <source>
        <dbReference type="PROSITE" id="PS51062"/>
    </source>
</evidence>
<dbReference type="InterPro" id="IPR012346">
    <property type="entry name" value="p53/RUNT-type_TF_DNA-bd_sf"/>
</dbReference>
<evidence type="ECO:0000256" key="1">
    <source>
        <dbReference type="ARBA" id="ARBA00004123"/>
    </source>
</evidence>
<sequence>MYIRLKINLCFLIGQFSSLREIKFTQNRPFNCFHITLMNQRLNFTNEFTKSKYKFTSSPNNDKVMPTSHPLVFCSKLPQHWRSNKSLPSLFQVIFCQNNNGLLPVDDGHRVWLSASNQSMNNAILRNNESKLINGEARFNDLRFISRSGRGKYFDLYIHIEASPNIVAVYSNAIKVTVDGPREPRNKHKNLYLSKDSLKVPQFIRPTDSESGLCYPRSPDIDDHSNIWNISKIETNFSDINTFENKFNCHFSPTMLSNFQHCWPLNLPLQKPDNLSFLQLMIMASTFRMGFPLTDINNHLSHQNYPIKETKPVNKNKIWRPF</sequence>
<dbReference type="EMBL" id="KX885484">
    <property type="protein sequence ID" value="APU52173.1"/>
    <property type="molecule type" value="mRNA"/>
</dbReference>
<keyword evidence="3" id="KW-0804">Transcription</keyword>
<keyword evidence="4" id="KW-0539">Nucleus</keyword>
<evidence type="ECO:0000256" key="4">
    <source>
        <dbReference type="ARBA" id="ARBA00023242"/>
    </source>
</evidence>
<name>A0A1L7H9V6_DUGJA</name>
<proteinExistence type="evidence at transcript level"/>
<dbReference type="Gene3D" id="2.60.40.720">
    <property type="match status" value="1"/>
</dbReference>
<dbReference type="PANTHER" id="PTHR11950:SF31">
    <property type="entry name" value="SEGMENTATION PROTEIN RUNT"/>
    <property type="match status" value="1"/>
</dbReference>
<keyword evidence="2" id="KW-0805">Transcription regulation</keyword>
<dbReference type="PROSITE" id="PS51062">
    <property type="entry name" value="RUNT"/>
    <property type="match status" value="1"/>
</dbReference>
<dbReference type="InterPro" id="IPR000040">
    <property type="entry name" value="AML1_Runt"/>
</dbReference>